<dbReference type="PANTHER" id="PTHR43479">
    <property type="entry name" value="ACREF/ENVCD OPERON REPRESSOR-RELATED"/>
    <property type="match status" value="1"/>
</dbReference>
<dbReference type="PANTHER" id="PTHR43479:SF11">
    <property type="entry name" value="ACREF_ENVCD OPERON REPRESSOR-RELATED"/>
    <property type="match status" value="1"/>
</dbReference>
<evidence type="ECO:0000259" key="3">
    <source>
        <dbReference type="PROSITE" id="PS50977"/>
    </source>
</evidence>
<sequence>MGRPSKSEERREQILDAFERIILREGFAKASQRKIAEEANLNQPMIHHYFAGSNELLDAFLNRIIQRYNDALEQFVKASDTPSLENVIQFVCSEEFHKISRQNEVFFSMIGQGGHDDQTFQKLSSVYKHFHQEITNYLECAGITQPDHVGYMLMCFIIGHDWSKKLGFGEKRNDKVAKDILNLAKLSCTEC</sequence>
<comment type="caution">
    <text evidence="4">The sequence shown here is derived from an EMBL/GenBank/DDBJ whole genome shotgun (WGS) entry which is preliminary data.</text>
</comment>
<feature type="domain" description="HTH tetR-type" evidence="3">
    <location>
        <begin position="8"/>
        <end position="68"/>
    </location>
</feature>
<proteinExistence type="predicted"/>
<dbReference type="EMBL" id="JBHRSZ010000009">
    <property type="protein sequence ID" value="MFC3153366.1"/>
    <property type="molecule type" value="Genomic_DNA"/>
</dbReference>
<dbReference type="Proteomes" id="UP001595476">
    <property type="component" value="Unassembled WGS sequence"/>
</dbReference>
<dbReference type="Pfam" id="PF00440">
    <property type="entry name" value="TetR_N"/>
    <property type="match status" value="1"/>
</dbReference>
<dbReference type="InterPro" id="IPR050624">
    <property type="entry name" value="HTH-type_Tx_Regulator"/>
</dbReference>
<protein>
    <submittedName>
        <fullName evidence="4">TetR/AcrR family transcriptional regulator</fullName>
    </submittedName>
</protein>
<gene>
    <name evidence="4" type="ORF">ACFOEK_20165</name>
</gene>
<dbReference type="PROSITE" id="PS50977">
    <property type="entry name" value="HTH_TETR_2"/>
    <property type="match status" value="1"/>
</dbReference>
<name>A0ABV7HL42_9GAMM</name>
<evidence type="ECO:0000313" key="4">
    <source>
        <dbReference type="EMBL" id="MFC3153366.1"/>
    </source>
</evidence>
<evidence type="ECO:0000256" key="1">
    <source>
        <dbReference type="ARBA" id="ARBA00023125"/>
    </source>
</evidence>
<feature type="DNA-binding region" description="H-T-H motif" evidence="2">
    <location>
        <begin position="31"/>
        <end position="50"/>
    </location>
</feature>
<dbReference type="InterPro" id="IPR001647">
    <property type="entry name" value="HTH_TetR"/>
</dbReference>
<accession>A0ABV7HL42</accession>
<evidence type="ECO:0000313" key="5">
    <source>
        <dbReference type="Proteomes" id="UP001595476"/>
    </source>
</evidence>
<dbReference type="Gene3D" id="1.10.357.10">
    <property type="entry name" value="Tetracycline Repressor, domain 2"/>
    <property type="match status" value="1"/>
</dbReference>
<reference evidence="5" key="1">
    <citation type="journal article" date="2019" name="Int. J. Syst. Evol. Microbiol.">
        <title>The Global Catalogue of Microorganisms (GCM) 10K type strain sequencing project: providing services to taxonomists for standard genome sequencing and annotation.</title>
        <authorList>
            <consortium name="The Broad Institute Genomics Platform"/>
            <consortium name="The Broad Institute Genome Sequencing Center for Infectious Disease"/>
            <person name="Wu L."/>
            <person name="Ma J."/>
        </authorList>
    </citation>
    <scope>NUCLEOTIDE SEQUENCE [LARGE SCALE GENOMIC DNA]</scope>
    <source>
        <strain evidence="5">KCTC 52438</strain>
    </source>
</reference>
<keyword evidence="5" id="KW-1185">Reference proteome</keyword>
<keyword evidence="1 2" id="KW-0238">DNA-binding</keyword>
<dbReference type="InterPro" id="IPR009057">
    <property type="entry name" value="Homeodomain-like_sf"/>
</dbReference>
<dbReference type="RefSeq" id="WP_386723287.1">
    <property type="nucleotide sequence ID" value="NZ_JBHRSZ010000009.1"/>
</dbReference>
<organism evidence="4 5">
    <name type="scientific">Litoribrevibacter euphylliae</name>
    <dbReference type="NCBI Taxonomy" id="1834034"/>
    <lineage>
        <taxon>Bacteria</taxon>
        <taxon>Pseudomonadati</taxon>
        <taxon>Pseudomonadota</taxon>
        <taxon>Gammaproteobacteria</taxon>
        <taxon>Oceanospirillales</taxon>
        <taxon>Oceanospirillaceae</taxon>
        <taxon>Litoribrevibacter</taxon>
    </lineage>
</organism>
<evidence type="ECO:0000256" key="2">
    <source>
        <dbReference type="PROSITE-ProRule" id="PRU00335"/>
    </source>
</evidence>
<dbReference type="SUPFAM" id="SSF46689">
    <property type="entry name" value="Homeodomain-like"/>
    <property type="match status" value="1"/>
</dbReference>